<protein>
    <submittedName>
        <fullName evidence="3">Acyl-CoA thioester hydrolase</fullName>
        <ecNumber evidence="3">3.1.2.-</ecNumber>
    </submittedName>
</protein>
<dbReference type="InterPro" id="IPR050563">
    <property type="entry name" value="4-hydroxybenzoyl-CoA_TE"/>
</dbReference>
<dbReference type="PANTHER" id="PTHR31793">
    <property type="entry name" value="4-HYDROXYBENZOYL-COA THIOESTERASE FAMILY MEMBER"/>
    <property type="match status" value="1"/>
</dbReference>
<proteinExistence type="inferred from homology"/>
<accession>A0ABS2PBP1</accession>
<evidence type="ECO:0000256" key="2">
    <source>
        <dbReference type="ARBA" id="ARBA00022801"/>
    </source>
</evidence>
<dbReference type="Proteomes" id="UP000741863">
    <property type="component" value="Unassembled WGS sequence"/>
</dbReference>
<dbReference type="InterPro" id="IPR029069">
    <property type="entry name" value="HotDog_dom_sf"/>
</dbReference>
<keyword evidence="2 3" id="KW-0378">Hydrolase</keyword>
<dbReference type="CDD" id="cd00586">
    <property type="entry name" value="4HBT"/>
    <property type="match status" value="1"/>
</dbReference>
<dbReference type="RefSeq" id="WP_204697042.1">
    <property type="nucleotide sequence ID" value="NZ_JAFBEC010000004.1"/>
</dbReference>
<comment type="similarity">
    <text evidence="1">Belongs to the 4-hydroxybenzoyl-CoA thioesterase family.</text>
</comment>
<gene>
    <name evidence="3" type="ORF">JOD17_001791</name>
</gene>
<dbReference type="Pfam" id="PF13279">
    <property type="entry name" value="4HBT_2"/>
    <property type="match status" value="1"/>
</dbReference>
<name>A0ABS2PBP1_9BACL</name>
<evidence type="ECO:0000313" key="4">
    <source>
        <dbReference type="Proteomes" id="UP000741863"/>
    </source>
</evidence>
<comment type="caution">
    <text evidence="3">The sequence shown here is derived from an EMBL/GenBank/DDBJ whole genome shotgun (WGS) entry which is preliminary data.</text>
</comment>
<dbReference type="EC" id="3.1.2.-" evidence="3"/>
<dbReference type="SUPFAM" id="SSF54637">
    <property type="entry name" value="Thioesterase/thiol ester dehydrase-isomerase"/>
    <property type="match status" value="1"/>
</dbReference>
<reference evidence="3 4" key="1">
    <citation type="submission" date="2021-01" db="EMBL/GenBank/DDBJ databases">
        <title>Genomic Encyclopedia of Type Strains, Phase IV (KMG-IV): sequencing the most valuable type-strain genomes for metagenomic binning, comparative biology and taxonomic classification.</title>
        <authorList>
            <person name="Goeker M."/>
        </authorList>
    </citation>
    <scope>NUCLEOTIDE SEQUENCE [LARGE SCALE GENOMIC DNA]</scope>
    <source>
        <strain evidence="3 4">DSM 25540</strain>
    </source>
</reference>
<keyword evidence="4" id="KW-1185">Reference proteome</keyword>
<sequence length="139" mass="15828">MLKSEVPVQTRYAETDQMGVIHHSQYLIWCEIGRTDLIEKFGFSYAQMEAEGLLSPVTEVNLSYKKAIRYPTVATVATWLESYTGIRATYGYEIKDESGDVCVDGTTTHVVVRKEDFRPVSIKKAAPDWHAVYKEQSRT</sequence>
<dbReference type="Gene3D" id="3.10.129.10">
    <property type="entry name" value="Hotdog Thioesterase"/>
    <property type="match status" value="1"/>
</dbReference>
<dbReference type="PIRSF" id="PIRSF003230">
    <property type="entry name" value="YbgC"/>
    <property type="match status" value="1"/>
</dbReference>
<dbReference type="NCBIfam" id="TIGR00051">
    <property type="entry name" value="YbgC/FadM family acyl-CoA thioesterase"/>
    <property type="match status" value="1"/>
</dbReference>
<dbReference type="EMBL" id="JAFBEC010000004">
    <property type="protein sequence ID" value="MBM7632697.1"/>
    <property type="molecule type" value="Genomic_DNA"/>
</dbReference>
<evidence type="ECO:0000313" key="3">
    <source>
        <dbReference type="EMBL" id="MBM7632697.1"/>
    </source>
</evidence>
<organism evidence="3 4">
    <name type="scientific">Geomicrobium sediminis</name>
    <dbReference type="NCBI Taxonomy" id="1347788"/>
    <lineage>
        <taxon>Bacteria</taxon>
        <taxon>Bacillati</taxon>
        <taxon>Bacillota</taxon>
        <taxon>Bacilli</taxon>
        <taxon>Bacillales</taxon>
        <taxon>Geomicrobium</taxon>
    </lineage>
</organism>
<dbReference type="PANTHER" id="PTHR31793:SF27">
    <property type="entry name" value="NOVEL THIOESTERASE SUPERFAMILY DOMAIN AND SAPOSIN A-TYPE DOMAIN CONTAINING PROTEIN (0610012H03RIK)"/>
    <property type="match status" value="1"/>
</dbReference>
<dbReference type="GO" id="GO:0016787">
    <property type="term" value="F:hydrolase activity"/>
    <property type="evidence" value="ECO:0007669"/>
    <property type="project" value="UniProtKB-KW"/>
</dbReference>
<dbReference type="InterPro" id="IPR006684">
    <property type="entry name" value="YbgC/YbaW"/>
</dbReference>
<evidence type="ECO:0000256" key="1">
    <source>
        <dbReference type="ARBA" id="ARBA00005953"/>
    </source>
</evidence>